<evidence type="ECO:0000313" key="2">
    <source>
        <dbReference type="EMBL" id="QDR82300.1"/>
    </source>
</evidence>
<feature type="domain" description="Exonuclease" evidence="1">
    <location>
        <begin position="7"/>
        <end position="121"/>
    </location>
</feature>
<sequence length="127" mass="14394">MQAYFTAFDFETANFQSHSACQLGLAVVENGRIVLEKAWLIRPPTKVFTFSYLHGITYSMVKSQPTFGEVWPEARPFFERQIIAAHNADFDIGVLLATLTHYGLFMPEFYVIDTLAVARSAWHSVAD</sequence>
<keyword evidence="3" id="KW-1185">Reference proteome</keyword>
<evidence type="ECO:0000259" key="1">
    <source>
        <dbReference type="Pfam" id="PF00929"/>
    </source>
</evidence>
<dbReference type="InterPro" id="IPR013520">
    <property type="entry name" value="Ribonucl_H"/>
</dbReference>
<evidence type="ECO:0000313" key="3">
    <source>
        <dbReference type="Proteomes" id="UP000320776"/>
    </source>
</evidence>
<organism evidence="2 3">
    <name type="scientific">Sporomusa termitida</name>
    <dbReference type="NCBI Taxonomy" id="2377"/>
    <lineage>
        <taxon>Bacteria</taxon>
        <taxon>Bacillati</taxon>
        <taxon>Bacillota</taxon>
        <taxon>Negativicutes</taxon>
        <taxon>Selenomonadales</taxon>
        <taxon>Sporomusaceae</taxon>
        <taxon>Sporomusa</taxon>
    </lineage>
</organism>
<keyword evidence="2" id="KW-0808">Transferase</keyword>
<name>A0A517DY64_9FIRM</name>
<dbReference type="SUPFAM" id="SSF53098">
    <property type="entry name" value="Ribonuclease H-like"/>
    <property type="match status" value="1"/>
</dbReference>
<dbReference type="PANTHER" id="PTHR30231:SF42">
    <property type="entry name" value="EXONUCLEASE"/>
    <property type="match status" value="1"/>
</dbReference>
<dbReference type="InterPro" id="IPR012337">
    <property type="entry name" value="RNaseH-like_sf"/>
</dbReference>
<gene>
    <name evidence="2" type="primary">polC_3</name>
    <name evidence="2" type="ORF">SPTER_37250</name>
</gene>
<dbReference type="OrthoDB" id="9776650at2"/>
<dbReference type="KEGG" id="sted:SPTER_37250"/>
<dbReference type="InterPro" id="IPR036397">
    <property type="entry name" value="RNaseH_sf"/>
</dbReference>
<dbReference type="AlphaFoldDB" id="A0A517DY64"/>
<proteinExistence type="predicted"/>
<dbReference type="Pfam" id="PF00929">
    <property type="entry name" value="RNase_T"/>
    <property type="match status" value="1"/>
</dbReference>
<keyword evidence="2" id="KW-0548">Nucleotidyltransferase</keyword>
<protein>
    <submittedName>
        <fullName evidence="2">DNA polymerase III PolC-type</fullName>
        <ecNumber evidence="2">2.7.7.7</ecNumber>
    </submittedName>
</protein>
<dbReference type="GO" id="GO:0003676">
    <property type="term" value="F:nucleic acid binding"/>
    <property type="evidence" value="ECO:0007669"/>
    <property type="project" value="InterPro"/>
</dbReference>
<dbReference type="GO" id="GO:0008408">
    <property type="term" value="F:3'-5' exonuclease activity"/>
    <property type="evidence" value="ECO:0007669"/>
    <property type="project" value="TreeGrafter"/>
</dbReference>
<dbReference type="GO" id="GO:0005829">
    <property type="term" value="C:cytosol"/>
    <property type="evidence" value="ECO:0007669"/>
    <property type="project" value="TreeGrafter"/>
</dbReference>
<dbReference type="Proteomes" id="UP000320776">
    <property type="component" value="Chromosome"/>
</dbReference>
<dbReference type="RefSeq" id="WP_144351699.1">
    <property type="nucleotide sequence ID" value="NZ_CP036259.1"/>
</dbReference>
<dbReference type="GO" id="GO:0003887">
    <property type="term" value="F:DNA-directed DNA polymerase activity"/>
    <property type="evidence" value="ECO:0007669"/>
    <property type="project" value="UniProtKB-EC"/>
</dbReference>
<dbReference type="EMBL" id="CP036259">
    <property type="protein sequence ID" value="QDR82300.1"/>
    <property type="molecule type" value="Genomic_DNA"/>
</dbReference>
<dbReference type="EC" id="2.7.7.7" evidence="2"/>
<dbReference type="PANTHER" id="PTHR30231">
    <property type="entry name" value="DNA POLYMERASE III SUBUNIT EPSILON"/>
    <property type="match status" value="1"/>
</dbReference>
<dbReference type="Gene3D" id="3.30.420.10">
    <property type="entry name" value="Ribonuclease H-like superfamily/Ribonuclease H"/>
    <property type="match status" value="1"/>
</dbReference>
<reference evidence="2 3" key="1">
    <citation type="submission" date="2019-02" db="EMBL/GenBank/DDBJ databases">
        <title>Closed genome of Sporomusa termitida DSM 4440.</title>
        <authorList>
            <person name="Poehlein A."/>
            <person name="Daniel R."/>
        </authorList>
    </citation>
    <scope>NUCLEOTIDE SEQUENCE [LARGE SCALE GENOMIC DNA]</scope>
    <source>
        <strain evidence="2 3">DSM 4440</strain>
    </source>
</reference>
<accession>A0A517DY64</accession>